<evidence type="ECO:0000256" key="6">
    <source>
        <dbReference type="ARBA" id="ARBA00022857"/>
    </source>
</evidence>
<protein>
    <submittedName>
        <fullName evidence="10">Fatty-acid synthase I</fullName>
    </submittedName>
</protein>
<keyword evidence="11" id="KW-1185">Reference proteome</keyword>
<dbReference type="GO" id="GO:0004315">
    <property type="term" value="F:3-oxoacyl-[acyl-carrier-protein] synthase activity"/>
    <property type="evidence" value="ECO:0007669"/>
    <property type="project" value="InterPro"/>
</dbReference>
<dbReference type="GO" id="GO:0004318">
    <property type="term" value="F:enoyl-[acyl-carrier-protein] reductase (NADH) activity"/>
    <property type="evidence" value="ECO:0007669"/>
    <property type="project" value="InterPro"/>
</dbReference>
<evidence type="ECO:0000256" key="2">
    <source>
        <dbReference type="ARBA" id="ARBA00022450"/>
    </source>
</evidence>
<dbReference type="GO" id="GO:0005835">
    <property type="term" value="C:fatty acid synthase complex"/>
    <property type="evidence" value="ECO:0007669"/>
    <property type="project" value="InterPro"/>
</dbReference>
<dbReference type="InterPro" id="IPR013565">
    <property type="entry name" value="Fas1/AflB-like_central"/>
</dbReference>
<dbReference type="Gene3D" id="3.40.47.10">
    <property type="match status" value="1"/>
</dbReference>
<dbReference type="Gene3D" id="3.40.366.10">
    <property type="entry name" value="Malonyl-Coenzyme A Acyl Carrier Protein, domain 2"/>
    <property type="match status" value="2"/>
</dbReference>
<dbReference type="InterPro" id="IPR016039">
    <property type="entry name" value="Thiolase-like"/>
</dbReference>
<dbReference type="InterPro" id="IPR013785">
    <property type="entry name" value="Aldolase_TIM"/>
</dbReference>
<dbReference type="PRINTS" id="PR01483">
    <property type="entry name" value="FASYNTHASE"/>
</dbReference>
<organism evidence="10 11">
    <name type="scientific">Corynebacterium vitaeruminis DSM 20294</name>
    <dbReference type="NCBI Taxonomy" id="1224164"/>
    <lineage>
        <taxon>Bacteria</taxon>
        <taxon>Bacillati</taxon>
        <taxon>Actinomycetota</taxon>
        <taxon>Actinomycetes</taxon>
        <taxon>Mycobacteriales</taxon>
        <taxon>Corynebacteriaceae</taxon>
        <taxon>Corynebacterium</taxon>
    </lineage>
</organism>
<dbReference type="SUPFAM" id="SSF51735">
    <property type="entry name" value="NAD(P)-binding Rossmann-fold domains"/>
    <property type="match status" value="1"/>
</dbReference>
<evidence type="ECO:0000259" key="9">
    <source>
        <dbReference type="PROSITE" id="PS52004"/>
    </source>
</evidence>
<dbReference type="Gene3D" id="3.40.50.720">
    <property type="entry name" value="NAD(P)-binding Rossmann-like Domain"/>
    <property type="match status" value="1"/>
</dbReference>
<gene>
    <name evidence="10" type="ORF">B843_03170</name>
</gene>
<dbReference type="InterPro" id="IPR014030">
    <property type="entry name" value="Ketoacyl_synth_N"/>
</dbReference>
<dbReference type="InterPro" id="IPR016035">
    <property type="entry name" value="Acyl_Trfase/lysoPLipase"/>
</dbReference>
<dbReference type="InterPro" id="IPR014031">
    <property type="entry name" value="Ketoacyl_synth_C"/>
</dbReference>
<keyword evidence="4" id="KW-0808">Transferase</keyword>
<feature type="region of interest" description="Disordered" evidence="8">
    <location>
        <begin position="1618"/>
        <end position="1672"/>
    </location>
</feature>
<dbReference type="SUPFAM" id="SSF51412">
    <property type="entry name" value="Inosine monophosphate dehydrogenase (IMPDH)"/>
    <property type="match status" value="1"/>
</dbReference>
<evidence type="ECO:0000256" key="4">
    <source>
        <dbReference type="ARBA" id="ARBA00022679"/>
    </source>
</evidence>
<dbReference type="GO" id="GO:0016787">
    <property type="term" value="F:hydrolase activity"/>
    <property type="evidence" value="ECO:0007669"/>
    <property type="project" value="UniProtKB-KW"/>
</dbReference>
<dbReference type="SUPFAM" id="SSF54637">
    <property type="entry name" value="Thioesterase/thiol ester dehydrase-isomerase"/>
    <property type="match status" value="1"/>
</dbReference>
<keyword evidence="7" id="KW-0560">Oxidoreductase</keyword>
<dbReference type="eggNOG" id="COG0331">
    <property type="taxonomic scope" value="Bacteria"/>
</dbReference>
<dbReference type="GO" id="GO:0006633">
    <property type="term" value="P:fatty acid biosynthetic process"/>
    <property type="evidence" value="ECO:0007669"/>
    <property type="project" value="InterPro"/>
</dbReference>
<dbReference type="KEGG" id="cvt:B843_03170"/>
<name>W5XZE8_9CORY</name>
<evidence type="ECO:0000256" key="8">
    <source>
        <dbReference type="SAM" id="MobiDB-lite"/>
    </source>
</evidence>
<dbReference type="eggNOG" id="COG2030">
    <property type="taxonomic scope" value="Bacteria"/>
</dbReference>
<dbReference type="Pfam" id="PF08354">
    <property type="entry name" value="Fas1-AflB-like_hel"/>
    <property type="match status" value="1"/>
</dbReference>
<dbReference type="Pfam" id="PF00109">
    <property type="entry name" value="ketoacyl-synt"/>
    <property type="match status" value="1"/>
</dbReference>
<dbReference type="STRING" id="1224164.B843_03170"/>
<dbReference type="FunFam" id="3.40.366.10:FF:000009">
    <property type="entry name" value="Fatty acid synthase Fas"/>
    <property type="match status" value="1"/>
</dbReference>
<dbReference type="Gene3D" id="3.30.70.2430">
    <property type="match status" value="1"/>
</dbReference>
<dbReference type="InterPro" id="IPR018201">
    <property type="entry name" value="Ketoacyl_synth_AS"/>
</dbReference>
<evidence type="ECO:0000256" key="7">
    <source>
        <dbReference type="ARBA" id="ARBA00023002"/>
    </source>
</evidence>
<dbReference type="InterPro" id="IPR036291">
    <property type="entry name" value="NAD(P)-bd_dom_sf"/>
</dbReference>
<feature type="domain" description="Ketosynthase family 3 (KS3)" evidence="9">
    <location>
        <begin position="2417"/>
        <end position="2869"/>
    </location>
</feature>
<dbReference type="InterPro" id="IPR002539">
    <property type="entry name" value="MaoC-like_dom"/>
</dbReference>
<dbReference type="eggNOG" id="COG4981">
    <property type="taxonomic scope" value="Bacteria"/>
</dbReference>
<evidence type="ECO:0000256" key="5">
    <source>
        <dbReference type="ARBA" id="ARBA00022801"/>
    </source>
</evidence>
<dbReference type="SMART" id="SM00827">
    <property type="entry name" value="PKS_AT"/>
    <property type="match status" value="1"/>
</dbReference>
<feature type="compositionally biased region" description="Low complexity" evidence="8">
    <location>
        <begin position="1653"/>
        <end position="1672"/>
    </location>
</feature>
<dbReference type="Gene3D" id="3.20.20.70">
    <property type="entry name" value="Aldolase class I"/>
    <property type="match status" value="1"/>
</dbReference>
<feature type="compositionally biased region" description="Pro residues" evidence="8">
    <location>
        <begin position="1642"/>
        <end position="1652"/>
    </location>
</feature>
<dbReference type="SMART" id="SM00825">
    <property type="entry name" value="PKS_KS"/>
    <property type="match status" value="1"/>
</dbReference>
<dbReference type="PANTHER" id="PTHR10982">
    <property type="entry name" value="MALONYL COA-ACYL CARRIER PROTEIN TRANSACYLASE"/>
    <property type="match status" value="1"/>
</dbReference>
<dbReference type="SUPFAM" id="SSF52151">
    <property type="entry name" value="FabD/lysophospholipase-like"/>
    <property type="match status" value="1"/>
</dbReference>
<dbReference type="Gene3D" id="3.90.25.70">
    <property type="match status" value="1"/>
</dbReference>
<dbReference type="Pfam" id="PF02801">
    <property type="entry name" value="Ketoacyl-synt_C"/>
    <property type="match status" value="1"/>
</dbReference>
<dbReference type="InterPro" id="IPR020841">
    <property type="entry name" value="PKS_Beta-ketoAc_synthase_dom"/>
</dbReference>
<dbReference type="InterPro" id="IPR001227">
    <property type="entry name" value="Ac_transferase_dom_sf"/>
</dbReference>
<dbReference type="GO" id="GO:0004312">
    <property type="term" value="F:fatty acid synthase activity"/>
    <property type="evidence" value="ECO:0007669"/>
    <property type="project" value="InterPro"/>
</dbReference>
<comment type="similarity">
    <text evidence="1">Belongs to the enoyl-CoA hydratase/isomerase family.</text>
</comment>
<dbReference type="InterPro" id="IPR050830">
    <property type="entry name" value="Fungal_FAS"/>
</dbReference>
<dbReference type="SUPFAM" id="SSF53901">
    <property type="entry name" value="Thiolase-like"/>
    <property type="match status" value="2"/>
</dbReference>
<dbReference type="eggNOG" id="COG0304">
    <property type="taxonomic scope" value="Bacteria"/>
</dbReference>
<evidence type="ECO:0000256" key="3">
    <source>
        <dbReference type="ARBA" id="ARBA00022553"/>
    </source>
</evidence>
<dbReference type="PROSITE" id="PS00606">
    <property type="entry name" value="KS3_1"/>
    <property type="match status" value="1"/>
</dbReference>
<dbReference type="InterPro" id="IPR014043">
    <property type="entry name" value="Acyl_transferase_dom"/>
</dbReference>
<keyword evidence="2" id="KW-0596">Phosphopantetheine</keyword>
<evidence type="ECO:0000313" key="10">
    <source>
        <dbReference type="EMBL" id="AHI22025.1"/>
    </source>
</evidence>
<keyword evidence="3" id="KW-0597">Phosphoprotein</keyword>
<keyword evidence="6" id="KW-0521">NADP</keyword>
<dbReference type="Gene3D" id="3.10.129.10">
    <property type="entry name" value="Hotdog Thioesterase"/>
    <property type="match status" value="1"/>
</dbReference>
<keyword evidence="5" id="KW-0378">Hydrolase</keyword>
<dbReference type="HOGENOM" id="CLU_000114_7_0_11"/>
<dbReference type="InterPro" id="IPR029069">
    <property type="entry name" value="HotDog_dom_sf"/>
</dbReference>
<dbReference type="InterPro" id="IPR047224">
    <property type="entry name" value="FAS_alpha_su_C"/>
</dbReference>
<dbReference type="Proteomes" id="UP000019222">
    <property type="component" value="Chromosome"/>
</dbReference>
<evidence type="ECO:0000313" key="11">
    <source>
        <dbReference type="Proteomes" id="UP000019222"/>
    </source>
</evidence>
<dbReference type="Pfam" id="PF00698">
    <property type="entry name" value="Acyl_transf_1"/>
    <property type="match status" value="1"/>
</dbReference>
<dbReference type="RefSeq" id="WP_025252079.1">
    <property type="nucleotide sequence ID" value="NZ_CP004353.1"/>
</dbReference>
<dbReference type="InterPro" id="IPR003965">
    <property type="entry name" value="Fatty_acid_synthase"/>
</dbReference>
<dbReference type="EMBL" id="CP004353">
    <property type="protein sequence ID" value="AHI22025.1"/>
    <property type="molecule type" value="Genomic_DNA"/>
</dbReference>
<sequence>MSLPRLPIDVLNGSSLGILLGGQASGWFEDLRGYRDDAATAARIDKALAAARQRLAPIARELGQIVPGAAERVHEILSGADASPIDAEPAVSVPAITVGHLAALRALADEGLAFDRVTLYPHSQAVITCAIADLAAGEWDEPRVIDHLAFTIVLGAATSQAHFGRMLAVRGVPVAALREAGIPLGVINSPTRAVVSGTGQELREVRQAVTKLVDKHNARIEAREVGGEPIELVMEDLGIDAAFHHEGLRDAADLAVEWSTRCGLAVDARGLADAILVEPFEWAVGRHDYLLSLDKALGAITAPHTDAVVVDASTPARRDRLATFGTQLPAPRDYARFMPQLVSLPDGLTVLTTRFSELTGYSPILLAGMTPTTVDAGIVAAAANAGHWAELAGGGQYSEEVFEHNQTNLQNLLKPGRAAQFNSMFFDRYMWNLQFGQQKIVSKARAGGASINGVTISAGIPELDEATELITTLHAEGFPYVAFKPGTVGQIRQVLAIADANPGFDIIMQAEDGHAGGHHSWVDLEELLLATYAEIRDRGNVVVVVGGGIGTPARAAEFVTGSWAVKHGRQPLPVDGVLVGTAAMAAKEATTSPQVKELLKETPGIEQGWVGRLKSDGGMTSGQSHLLADMYEIDNDFARASRLITSLDIEDYAAHKAEIIEAINKTAKPYFGEVEDMTYAQWVRRFVELAYPFTDPTWSDRFFDLLRRVEARLAEADHGEIPTLFASIEDVEDAPWAVDKLLQNYPQADSIRVLPQDAAWFIALNRKHHKPMPWVPIIDGDLKRWLGLDSLWQAQDASYPASAVRIIPGPISVGGITEIDEPVASILGRFESACIEATGGDVKPRFSRRAATAEELIRTAPTIFWHGHLIDNPLIHLDDSACELIGDDPTHFTLRVHADSYWDDLPEGERPFYVEHVDIPLELTSAAYTGGSPVVDEARLSESVFALLAGVAGVGSVNAAGQAVTDLARVDHDGTVSDEIVLPGSLLRTHAGVAGGDPDEVTPDALVGLCWPAIYTALGTGRLADGFPVIEGLLNAVHLDHVLHLYTPLASLADGLPIAVEGRCESIAESASGRVVTVVLALRRDDDVVAELVERFAIRGRAHGKEAPVPAPSYGGALPAAGLTGTPRSFVASATVTAPRDMTAFATVTGDYNPIHTSTAAAQLVGLSAPLVHGMWLSATAQQLAGRAGEVVGWTYSMYGMVNLGDTVDIQVERVGRVGVQAALEVSCKIDGAVVSRGQALLAEPAIAYVFPGQGIQAVGMGAGDRQASPAARAAWERADAHTRKNLGFSIVSVIDENPTELVVGQTRYAHPKGVLNLTQFTQVALAVVAYGQTARLGEADAISARRMFAGHSLGEYTALACMGNLFDLEAVIDIVFARGQAMHNLVPRDEAGRSNYGLAALRPNLIGLEAAEVAGFVERVAADSGEFLEIVNHNIAGQQYAVAGTLAGLAALKTACSHPKAFVQIPGIDVPFHSAVLRPGVEAFAAKLDELLPEHIDLDALVGRYVPNLVARPFALTDEFIDSIREVVPSTRLDGVRAGDLEPEALARLLLVELLSWQFASPVRWIETQELLFDSVDRVVEVGLAASPTLTNLAQRSLKVLGRELEVLNVERDQEKVQLEDAVSAPEAPAPEPAEEAAAPSPEPTPEPQPAPTAEAPAPAPAPAAAASGPLPELPFDAASATYALFAYENKLRTDQIGDADTLELLTGGVSSRRNQLLMDLPAELGVAAIDGAADAEMKVLRAKVTAAAPTYQAFGPVLGEAISARLRQLLGASGRKPAFVREHAATWGIPESWLPHVELALLLDTREGQSLRGGELGSLPASASSVAEVKSLIDAAVGAVAAAHGATLAPAGAASAGGVTVDSAALDAFAETITGPEGILATTARGILAQLGISEATPAQEDNDQAVYEAMDAELGPDWLGLVAPVFDPRKAVLFDDLWASGRELLARVATGQADLPAERFAGLGETLAGQAEWWAERTPVRADRLRAIADAARGAADEPMARDVAIVTGASPHSIAASLVEKLLAQGATVIMTASRIDQARKEFARLLFAEHATPHAKLWLIPANLSSYRDTDALAEWVGTEQVESKGGKAVVLKPALEPTLVFPFAAPKVHGLMTDAGPVQENQARLLLWSVERLIAAAARFNLTSTVHAVLPGSPNRGTFGGDGAYGEVKAGFDALINKWHVESGWPEKITLAHAQIGWVAGTNLMGGNDLLVPKAQAAGITVYTPDTIATKLVGLASHESRVRASVSPLEADFTGGLATTPLSLADLAPESPAEPAPEEAPQVSIPALPTPVLREQPGAIDTGEVTQSLDDMVVIVGLGEVSSWGSGRTRFEAEMGLRRDGSVDLSAAGVLELAWMMQLIQWKEDPVPGWYDADDHQVAEEDIYDRFRDEVVAHCGIRELSDKFFLNDKGSIDASEVFLDKEITFTVASEQAAREYLEADPQFTAIAPAEDGEWAVTRAKGATARVPRKATLTRFVAGQMPDNFDPTRWGIPASMVSSIDRIAAWNLVTAVDAFLSAGFSPAELLQAVHPGAISSTQGTGIGGMESLHKVFVSRFIGEDRPSDILQEALPNVVAAHVMQSYIGGYGQMIHPVAACATAAVSVEEAVDKIKLGKSDVVVAGGIDDVQVESLTGFGDMNATADTQEMLDKGIDARFISRANDTRRGGFLEAEGGGTVILARGSVAAQLGLPVLAVVAHAQSYGDGVHTSIPAPGLGALGAARGGENSPLARSLRALGLRPDDVQVVSKHDTSTNANDPNESLLHARLWAHLGRSADNPLFVVSQKSLTGHAKGGAALFQMGGLVDIFAHGRLPGNVSLDNVDRELEAKSGPLVWLKSPFEVGQVKAGVLTSLGFGHVSAVVVLAHPGVFAKVAGEAWREQATRRLNEGRARVEKGMLGRAPLFELPEHRRLPEQDTEAAEIAMLLSDASRLGSDGFYPGA</sequence>
<dbReference type="Pfam" id="PF01575">
    <property type="entry name" value="MaoC_dehydratas"/>
    <property type="match status" value="1"/>
</dbReference>
<dbReference type="PATRIC" id="fig|1224164.3.peg.629"/>
<evidence type="ECO:0000256" key="1">
    <source>
        <dbReference type="ARBA" id="ARBA00005254"/>
    </source>
</evidence>
<dbReference type="Gene3D" id="1.20.930.70">
    <property type="match status" value="1"/>
</dbReference>
<dbReference type="PANTHER" id="PTHR10982:SF21">
    <property type="entry name" value="FATTY ACID SYNTHASE SUBUNIT BETA"/>
    <property type="match status" value="1"/>
</dbReference>
<accession>W5XZE8</accession>
<proteinExistence type="inferred from homology"/>
<dbReference type="CDD" id="cd00828">
    <property type="entry name" value="elong_cond_enzymes"/>
    <property type="match status" value="1"/>
</dbReference>
<dbReference type="Pfam" id="PF18094">
    <property type="entry name" value="DNA_pol_B_N"/>
    <property type="match status" value="1"/>
</dbReference>
<reference evidence="10 11" key="1">
    <citation type="submission" date="2013-02" db="EMBL/GenBank/DDBJ databases">
        <title>The complete genome sequence of Corynebacterium vitaeruminis DSM 20294.</title>
        <authorList>
            <person name="Ruckert C."/>
            <person name="Albersmeier A."/>
            <person name="Kalinowski J."/>
        </authorList>
    </citation>
    <scope>NUCLEOTIDE SEQUENCE [LARGE SCALE GENOMIC DNA]</scope>
    <source>
        <strain evidence="11">ATCC 10234</strain>
    </source>
</reference>
<dbReference type="PROSITE" id="PS52004">
    <property type="entry name" value="KS3_2"/>
    <property type="match status" value="1"/>
</dbReference>